<gene>
    <name evidence="6" type="ORF">C7H08_11505</name>
</gene>
<accession>A0A2T1KD34</accession>
<dbReference type="InterPro" id="IPR014755">
    <property type="entry name" value="Cu-Rt/internalin_Ig-like"/>
</dbReference>
<organism evidence="6 7">
    <name type="scientific">Marinobacter halophilus</name>
    <dbReference type="NCBI Taxonomy" id="1323740"/>
    <lineage>
        <taxon>Bacteria</taxon>
        <taxon>Pseudomonadati</taxon>
        <taxon>Pseudomonadota</taxon>
        <taxon>Gammaproteobacteria</taxon>
        <taxon>Pseudomonadales</taxon>
        <taxon>Marinobacteraceae</taxon>
        <taxon>Marinobacter</taxon>
    </lineage>
</organism>
<evidence type="ECO:0000313" key="7">
    <source>
        <dbReference type="Proteomes" id="UP000238385"/>
    </source>
</evidence>
<feature type="chain" id="PRO_5015400898" description="SbsA Ig-like domain-containing protein" evidence="4">
    <location>
        <begin position="26"/>
        <end position="383"/>
    </location>
</feature>
<keyword evidence="7" id="KW-1185">Reference proteome</keyword>
<feature type="domain" description="SbsA Ig-like" evidence="5">
    <location>
        <begin position="45"/>
        <end position="149"/>
    </location>
</feature>
<dbReference type="InterPro" id="IPR032812">
    <property type="entry name" value="SbsA_Ig"/>
</dbReference>
<evidence type="ECO:0000256" key="1">
    <source>
        <dbReference type="ARBA" id="ARBA00005445"/>
    </source>
</evidence>
<reference evidence="6 7" key="1">
    <citation type="submission" date="2018-03" db="EMBL/GenBank/DDBJ databases">
        <title>Marinobacter brunus sp. nov., a marine bacterium of Gamma-proteobacteria isolated from the surface seawater of the South China Sea.</title>
        <authorList>
            <person name="Cheng H."/>
            <person name="Wu Y.-H."/>
            <person name="Xamxidin M."/>
            <person name="Xu X.-W."/>
        </authorList>
    </citation>
    <scope>NUCLEOTIDE SEQUENCE [LARGE SCALE GENOMIC DNA]</scope>
    <source>
        <strain evidence="6 7">JCM 30472</strain>
    </source>
</reference>
<evidence type="ECO:0000256" key="4">
    <source>
        <dbReference type="SAM" id="SignalP"/>
    </source>
</evidence>
<protein>
    <recommendedName>
        <fullName evidence="5">SbsA Ig-like domain-containing protein</fullName>
    </recommendedName>
</protein>
<evidence type="ECO:0000259" key="5">
    <source>
        <dbReference type="Pfam" id="PF13205"/>
    </source>
</evidence>
<name>A0A2T1KD34_9GAMM</name>
<evidence type="ECO:0000256" key="3">
    <source>
        <dbReference type="SAM" id="MobiDB-lite"/>
    </source>
</evidence>
<dbReference type="EMBL" id="PXNN01000013">
    <property type="protein sequence ID" value="PSF08015.1"/>
    <property type="molecule type" value="Genomic_DNA"/>
</dbReference>
<evidence type="ECO:0000256" key="2">
    <source>
        <dbReference type="ARBA" id="ARBA00022729"/>
    </source>
</evidence>
<evidence type="ECO:0000313" key="6">
    <source>
        <dbReference type="EMBL" id="PSF08015.1"/>
    </source>
</evidence>
<dbReference type="AlphaFoldDB" id="A0A2T1KD34"/>
<dbReference type="Gene3D" id="2.60.40.1220">
    <property type="match status" value="1"/>
</dbReference>
<comment type="similarity">
    <text evidence="1">Belongs to the ice-binding protein family.</text>
</comment>
<sequence length="383" mass="39545">MGFTQNITKYLFSAFFVLLALTLSACTDSNNAKKSIDESDGIEADATAPTVSSTDPDDSATGFALNRSITALFSESLDPASVNRDSFTLTADLGVTEVSGTVSYSDKLATFSPENHLEADTFYTATLTTAVTDLAANALAADFVWTFKTGTVVATGPEPVNLRTAGDFVILTKTGVTNVPISVITGNIGASPITAAAMDEVTCSEMTGTIYGSNDAYTGSADTTCFAGSATDNTLVANAVLDMGTAYDDAAGRTTPDFTEEHAGDISNKTLAPGLYKWGTDVLISTTVTLSGSANDVWIFQVAGDVVQASNTQVSLIGGALAKNVFWQVGGGEGVVIGTDATFAGIVLAEKGVSVKTKATVNGRLLSQTAVTLQQNTVTEPEE</sequence>
<dbReference type="Pfam" id="PF11999">
    <property type="entry name" value="Ice_binding"/>
    <property type="match status" value="1"/>
</dbReference>
<dbReference type="RefSeq" id="WP_106671947.1">
    <property type="nucleotide sequence ID" value="NZ_BMFE01000001.1"/>
</dbReference>
<feature type="signal peptide" evidence="4">
    <location>
        <begin position="1"/>
        <end position="25"/>
    </location>
</feature>
<keyword evidence="2 4" id="KW-0732">Signal</keyword>
<dbReference type="InterPro" id="IPR021884">
    <property type="entry name" value="Ice-bd_prot"/>
</dbReference>
<feature type="region of interest" description="Disordered" evidence="3">
    <location>
        <begin position="32"/>
        <end position="59"/>
    </location>
</feature>
<dbReference type="Proteomes" id="UP000238385">
    <property type="component" value="Unassembled WGS sequence"/>
</dbReference>
<comment type="caution">
    <text evidence="6">The sequence shown here is derived from an EMBL/GenBank/DDBJ whole genome shotgun (WGS) entry which is preliminary data.</text>
</comment>
<dbReference type="OrthoDB" id="2082707at2"/>
<dbReference type="Pfam" id="PF13205">
    <property type="entry name" value="Big_5"/>
    <property type="match status" value="1"/>
</dbReference>
<proteinExistence type="inferred from homology"/>